<reference evidence="3" key="1">
    <citation type="submission" date="2021-01" db="EMBL/GenBank/DDBJ databases">
        <authorList>
            <person name="Corre E."/>
            <person name="Pelletier E."/>
            <person name="Niang G."/>
            <person name="Scheremetjew M."/>
            <person name="Finn R."/>
            <person name="Kale V."/>
            <person name="Holt S."/>
            <person name="Cochrane G."/>
            <person name="Meng A."/>
            <person name="Brown T."/>
            <person name="Cohen L."/>
        </authorList>
    </citation>
    <scope>NUCLEOTIDE SEQUENCE</scope>
    <source>
        <strain evidence="3">PLY182g</strain>
    </source>
</reference>
<dbReference type="Pfam" id="PF20670">
    <property type="entry name" value="DUF6816"/>
    <property type="match status" value="1"/>
</dbReference>
<accession>A0A7S0LKS7</accession>
<evidence type="ECO:0000256" key="1">
    <source>
        <dbReference type="SAM" id="MobiDB-lite"/>
    </source>
</evidence>
<protein>
    <recommendedName>
        <fullName evidence="2">DUF6816 domain-containing protein</fullName>
    </recommendedName>
</protein>
<feature type="domain" description="DUF6816" evidence="2">
    <location>
        <begin position="80"/>
        <end position="264"/>
    </location>
</feature>
<dbReference type="InterPro" id="IPR049213">
    <property type="entry name" value="DUF6816"/>
</dbReference>
<evidence type="ECO:0000313" key="3">
    <source>
        <dbReference type="EMBL" id="CAD8615527.1"/>
    </source>
</evidence>
<name>A0A7S0LKS7_9EUKA</name>
<dbReference type="AlphaFoldDB" id="A0A7S0LKS7"/>
<proteinExistence type="predicted"/>
<sequence>MRQPLGPALRSRLQLDSVSPPQPSLSRQALLTLAAATVSLRPFSSLAAQPAQPPSSIKARLDSKNPSYLMKPRTSGFSPPAEARYPDWLEGEWSVEQAFAGYEMPNKDYIPRDVLMAEADVPGFKKLSIASLPDVGKEGVRFTMRWARDAEGIVREDRTANLNSAIRGGLGYDAIDYIDYKTDQGNPGGLLGSNAGNPNRLKLVFAPGLTKNADRIELFVNAREAEAPSEDLFYTSEALKQVTFSPRRSINGEYAHFISYRRVSPTAVDVVMVTAVYSEPLQLERFFQKVGGSQPLILFSHVQRMRKKTV</sequence>
<evidence type="ECO:0000259" key="2">
    <source>
        <dbReference type="Pfam" id="PF20670"/>
    </source>
</evidence>
<organism evidence="3">
    <name type="scientific">Coccolithus braarudii</name>
    <dbReference type="NCBI Taxonomy" id="221442"/>
    <lineage>
        <taxon>Eukaryota</taxon>
        <taxon>Haptista</taxon>
        <taxon>Haptophyta</taxon>
        <taxon>Prymnesiophyceae</taxon>
        <taxon>Coccolithales</taxon>
        <taxon>Coccolithaceae</taxon>
        <taxon>Coccolithus</taxon>
    </lineage>
</organism>
<gene>
    <name evidence="3" type="ORF">CPEL01642_LOCUS18908</name>
</gene>
<dbReference type="EMBL" id="HBEY01039632">
    <property type="protein sequence ID" value="CAD8615527.1"/>
    <property type="molecule type" value="Transcribed_RNA"/>
</dbReference>
<feature type="region of interest" description="Disordered" evidence="1">
    <location>
        <begin position="1"/>
        <end position="24"/>
    </location>
</feature>
<feature type="region of interest" description="Disordered" evidence="1">
    <location>
        <begin position="47"/>
        <end position="75"/>
    </location>
</feature>
<feature type="compositionally biased region" description="Polar residues" evidence="1">
    <location>
        <begin position="14"/>
        <end position="24"/>
    </location>
</feature>